<accession>A0A9P8CJP5</accession>
<evidence type="ECO:0000313" key="2">
    <source>
        <dbReference type="Proteomes" id="UP000887226"/>
    </source>
</evidence>
<name>A0A9P8CJP5_9HELO</name>
<organism evidence="1 2">
    <name type="scientific">Calycina marina</name>
    <dbReference type="NCBI Taxonomy" id="1763456"/>
    <lineage>
        <taxon>Eukaryota</taxon>
        <taxon>Fungi</taxon>
        <taxon>Dikarya</taxon>
        <taxon>Ascomycota</taxon>
        <taxon>Pezizomycotina</taxon>
        <taxon>Leotiomycetes</taxon>
        <taxon>Helotiales</taxon>
        <taxon>Pezizellaceae</taxon>
        <taxon>Calycina</taxon>
    </lineage>
</organism>
<proteinExistence type="predicted"/>
<gene>
    <name evidence="1" type="ORF">BJ878DRAFT_475882</name>
</gene>
<evidence type="ECO:0000313" key="1">
    <source>
        <dbReference type="EMBL" id="KAG9249105.1"/>
    </source>
</evidence>
<sequence>MRERNRLVVVLERNPAWRTRLSSGWILSLDLYVTVVNRIFGDYGDDEAGENEKIEDYSEVVSQSISEDFGQDTSQIENGVGDTDQEVSAVEIPVEGTDQDVSEVKRGLGDVRRVRNVTWETTDYDFGSPFKENTAIGDEIGLEVEEVAHHREHRERLQEDGECAWCGDSSHGFKSVARGRLHLKLRSSRNAPDRQAGSIFPIFCDCCWKNFTAQTPDEARLYDRDCILHADVYCTICGFKFSRLTTVHQFVIDQHQQNCKWPGGLRRKFCQQCGEDLVEIEKDHDQIVWHDRNCFKKDGPAINAEIVEQKMQDLRKLESELADREAEQLSLVYSHHT</sequence>
<reference evidence="1" key="1">
    <citation type="journal article" date="2021" name="IMA Fungus">
        <title>Genomic characterization of three marine fungi, including Emericellopsis atlantica sp. nov. with signatures of a generalist lifestyle and marine biomass degradation.</title>
        <authorList>
            <person name="Hagestad O.C."/>
            <person name="Hou L."/>
            <person name="Andersen J.H."/>
            <person name="Hansen E.H."/>
            <person name="Altermark B."/>
            <person name="Li C."/>
            <person name="Kuhnert E."/>
            <person name="Cox R.J."/>
            <person name="Crous P.W."/>
            <person name="Spatafora J.W."/>
            <person name="Lail K."/>
            <person name="Amirebrahimi M."/>
            <person name="Lipzen A."/>
            <person name="Pangilinan J."/>
            <person name="Andreopoulos W."/>
            <person name="Hayes R.D."/>
            <person name="Ng V."/>
            <person name="Grigoriev I.V."/>
            <person name="Jackson S.A."/>
            <person name="Sutton T.D.S."/>
            <person name="Dobson A.D.W."/>
            <person name="Rama T."/>
        </authorList>
    </citation>
    <scope>NUCLEOTIDE SEQUENCE</scope>
    <source>
        <strain evidence="1">TRa3180A</strain>
    </source>
</reference>
<dbReference type="AlphaFoldDB" id="A0A9P8CJP5"/>
<dbReference type="EMBL" id="MU253739">
    <property type="protein sequence ID" value="KAG9249105.1"/>
    <property type="molecule type" value="Genomic_DNA"/>
</dbReference>
<keyword evidence="2" id="KW-1185">Reference proteome</keyword>
<protein>
    <submittedName>
        <fullName evidence="1">Uncharacterized protein</fullName>
    </submittedName>
</protein>
<comment type="caution">
    <text evidence="1">The sequence shown here is derived from an EMBL/GenBank/DDBJ whole genome shotgun (WGS) entry which is preliminary data.</text>
</comment>
<dbReference type="Proteomes" id="UP000887226">
    <property type="component" value="Unassembled WGS sequence"/>
</dbReference>